<accession>A0AAE0Z634</accession>
<gene>
    <name evidence="1" type="ORF">RRG08_050115</name>
</gene>
<proteinExistence type="predicted"/>
<dbReference type="EMBL" id="JAWDGP010004563">
    <property type="protein sequence ID" value="KAK3763413.1"/>
    <property type="molecule type" value="Genomic_DNA"/>
</dbReference>
<comment type="caution">
    <text evidence="1">The sequence shown here is derived from an EMBL/GenBank/DDBJ whole genome shotgun (WGS) entry which is preliminary data.</text>
</comment>
<reference evidence="1" key="1">
    <citation type="journal article" date="2023" name="G3 (Bethesda)">
        <title>A reference genome for the long-term kleptoplast-retaining sea slug Elysia crispata morphotype clarki.</title>
        <authorList>
            <person name="Eastman K.E."/>
            <person name="Pendleton A.L."/>
            <person name="Shaikh M.A."/>
            <person name="Suttiyut T."/>
            <person name="Ogas R."/>
            <person name="Tomko P."/>
            <person name="Gavelis G."/>
            <person name="Widhalm J.R."/>
            <person name="Wisecaver J.H."/>
        </authorList>
    </citation>
    <scope>NUCLEOTIDE SEQUENCE</scope>
    <source>
        <strain evidence="1">ECLA1</strain>
    </source>
</reference>
<evidence type="ECO:0000313" key="1">
    <source>
        <dbReference type="EMBL" id="KAK3763413.1"/>
    </source>
</evidence>
<organism evidence="1 2">
    <name type="scientific">Elysia crispata</name>
    <name type="common">lettuce slug</name>
    <dbReference type="NCBI Taxonomy" id="231223"/>
    <lineage>
        <taxon>Eukaryota</taxon>
        <taxon>Metazoa</taxon>
        <taxon>Spiralia</taxon>
        <taxon>Lophotrochozoa</taxon>
        <taxon>Mollusca</taxon>
        <taxon>Gastropoda</taxon>
        <taxon>Heterobranchia</taxon>
        <taxon>Euthyneura</taxon>
        <taxon>Panpulmonata</taxon>
        <taxon>Sacoglossa</taxon>
        <taxon>Placobranchoidea</taxon>
        <taxon>Plakobranchidae</taxon>
        <taxon>Elysia</taxon>
    </lineage>
</organism>
<evidence type="ECO:0000313" key="2">
    <source>
        <dbReference type="Proteomes" id="UP001283361"/>
    </source>
</evidence>
<dbReference type="Proteomes" id="UP001283361">
    <property type="component" value="Unassembled WGS sequence"/>
</dbReference>
<keyword evidence="2" id="KW-1185">Reference proteome</keyword>
<name>A0AAE0Z634_9GAST</name>
<protein>
    <submittedName>
        <fullName evidence="1">Uncharacterized protein</fullName>
    </submittedName>
</protein>
<dbReference type="AlphaFoldDB" id="A0AAE0Z634"/>
<sequence>MKKSLSSCVTSSTQAFLLSQWLVAYNHGGVGDICNFVLSVATSTRRPRVSCFVQERAGGSSASTAWALQG</sequence>